<proteinExistence type="predicted"/>
<sequence length="177" mass="19191">MTAAGELPSAREARMFLSSMIRPLGVLYRLPPVGSMRKAQPTRGPKQHPVVGRCRRCPKRIDCGPCWASGCAGIVCDALLADQMRAGRCRRYPKHPPMLAEPRWRSEVGHAWVVYAVTCLLTRGLPAVGIMPAATGEFGSASRLGFAKVDEDRFSLLGCINVGPRSAAAHDKHLTSN</sequence>
<evidence type="ECO:0000313" key="2">
    <source>
        <dbReference type="Proteomes" id="UP000076738"/>
    </source>
</evidence>
<protein>
    <submittedName>
        <fullName evidence="1">Uncharacterized protein</fullName>
    </submittedName>
</protein>
<reference evidence="1 2" key="1">
    <citation type="journal article" date="2016" name="Mol. Biol. Evol.">
        <title>Comparative Genomics of Early-Diverging Mushroom-Forming Fungi Provides Insights into the Origins of Lignocellulose Decay Capabilities.</title>
        <authorList>
            <person name="Nagy L.G."/>
            <person name="Riley R."/>
            <person name="Tritt A."/>
            <person name="Adam C."/>
            <person name="Daum C."/>
            <person name="Floudas D."/>
            <person name="Sun H."/>
            <person name="Yadav J.S."/>
            <person name="Pangilinan J."/>
            <person name="Larsson K.H."/>
            <person name="Matsuura K."/>
            <person name="Barry K."/>
            <person name="Labutti K."/>
            <person name="Kuo R."/>
            <person name="Ohm R.A."/>
            <person name="Bhattacharya S.S."/>
            <person name="Shirouzu T."/>
            <person name="Yoshinaga Y."/>
            <person name="Martin F.M."/>
            <person name="Grigoriev I.V."/>
            <person name="Hibbett D.S."/>
        </authorList>
    </citation>
    <scope>NUCLEOTIDE SEQUENCE [LARGE SCALE GENOMIC DNA]</scope>
    <source>
        <strain evidence="1 2">TUFC12733</strain>
    </source>
</reference>
<organism evidence="1 2">
    <name type="scientific">Calocera viscosa (strain TUFC12733)</name>
    <dbReference type="NCBI Taxonomy" id="1330018"/>
    <lineage>
        <taxon>Eukaryota</taxon>
        <taxon>Fungi</taxon>
        <taxon>Dikarya</taxon>
        <taxon>Basidiomycota</taxon>
        <taxon>Agaricomycotina</taxon>
        <taxon>Dacrymycetes</taxon>
        <taxon>Dacrymycetales</taxon>
        <taxon>Dacrymycetaceae</taxon>
        <taxon>Calocera</taxon>
    </lineage>
</organism>
<keyword evidence="2" id="KW-1185">Reference proteome</keyword>
<dbReference type="EMBL" id="KV417289">
    <property type="protein sequence ID" value="KZO95390.1"/>
    <property type="molecule type" value="Genomic_DNA"/>
</dbReference>
<name>A0A167L6U8_CALVF</name>
<dbReference type="Proteomes" id="UP000076738">
    <property type="component" value="Unassembled WGS sequence"/>
</dbReference>
<evidence type="ECO:0000313" key="1">
    <source>
        <dbReference type="EMBL" id="KZO95390.1"/>
    </source>
</evidence>
<dbReference type="AlphaFoldDB" id="A0A167L6U8"/>
<gene>
    <name evidence="1" type="ORF">CALVIDRAFT_168946</name>
</gene>
<accession>A0A167L6U8</accession>